<organism evidence="8 9">
    <name type="scientific">Synchytrium microbalum</name>
    <dbReference type="NCBI Taxonomy" id="1806994"/>
    <lineage>
        <taxon>Eukaryota</taxon>
        <taxon>Fungi</taxon>
        <taxon>Fungi incertae sedis</taxon>
        <taxon>Chytridiomycota</taxon>
        <taxon>Chytridiomycota incertae sedis</taxon>
        <taxon>Chytridiomycetes</taxon>
        <taxon>Synchytriales</taxon>
        <taxon>Synchytriaceae</taxon>
        <taxon>Synchytrium</taxon>
    </lineage>
</organism>
<evidence type="ECO:0000313" key="8">
    <source>
        <dbReference type="EMBL" id="TPX31343.1"/>
    </source>
</evidence>
<evidence type="ECO:0000313" key="9">
    <source>
        <dbReference type="Proteomes" id="UP000319731"/>
    </source>
</evidence>
<dbReference type="RefSeq" id="XP_031022790.1">
    <property type="nucleotide sequence ID" value="XM_031171232.1"/>
</dbReference>
<dbReference type="InterPro" id="IPR037730">
    <property type="entry name" value="IMP2"/>
</dbReference>
<evidence type="ECO:0000256" key="1">
    <source>
        <dbReference type="ARBA" id="ARBA00004167"/>
    </source>
</evidence>
<keyword evidence="6" id="KW-0472">Membrane</keyword>
<dbReference type="GeneID" id="42006529"/>
<protein>
    <recommendedName>
        <fullName evidence="7">Peptidase S26 domain-containing protein</fullName>
    </recommendedName>
</protein>
<evidence type="ECO:0000256" key="3">
    <source>
        <dbReference type="ARBA" id="ARBA00022692"/>
    </source>
</evidence>
<evidence type="ECO:0000256" key="4">
    <source>
        <dbReference type="ARBA" id="ARBA00022801"/>
    </source>
</evidence>
<evidence type="ECO:0000256" key="6">
    <source>
        <dbReference type="ARBA" id="ARBA00023136"/>
    </source>
</evidence>
<dbReference type="GO" id="GO:0006465">
    <property type="term" value="P:signal peptide processing"/>
    <property type="evidence" value="ECO:0007669"/>
    <property type="project" value="InterPro"/>
</dbReference>
<dbReference type="GO" id="GO:0004252">
    <property type="term" value="F:serine-type endopeptidase activity"/>
    <property type="evidence" value="ECO:0007669"/>
    <property type="project" value="InterPro"/>
</dbReference>
<name>A0A507C1F8_9FUNG</name>
<sequence>MRKWMRIGLYCISPVLVIHLKLYSIARVSGNSMSPALNPDYSAPTRDIVFINKIAPTRQDGIQLGDVVFVTSPMHPDLVLCKRVMALEDDLVCPKVKNIPDTTTWIKVPKGNCWVESDVADNKDKWDSNKFGPIPLGLVTARVDWIIYPFSRWGRVESKLLPASRIVKAEDVYHSDLALA</sequence>
<gene>
    <name evidence="8" type="ORF">SmJEL517_g05306</name>
</gene>
<dbReference type="GO" id="GO:0042720">
    <property type="term" value="C:mitochondrial inner membrane peptidase complex"/>
    <property type="evidence" value="ECO:0007669"/>
    <property type="project" value="InterPro"/>
</dbReference>
<keyword evidence="3" id="KW-0812">Transmembrane</keyword>
<proteinExistence type="predicted"/>
<feature type="domain" description="Peptidase S26" evidence="7">
    <location>
        <begin position="2"/>
        <end position="95"/>
    </location>
</feature>
<dbReference type="PANTHER" id="PTHR46041">
    <property type="entry name" value="MITOCHONDRIAL INNER MEMBRANE PROTEASE SUBUNIT 2"/>
    <property type="match status" value="1"/>
</dbReference>
<dbReference type="Gene3D" id="2.10.109.10">
    <property type="entry name" value="Umud Fragment, subunit A"/>
    <property type="match status" value="1"/>
</dbReference>
<reference evidence="8 9" key="1">
    <citation type="journal article" date="2019" name="Sci. Rep.">
        <title>Comparative genomics of chytrid fungi reveal insights into the obligate biotrophic and pathogenic lifestyle of Synchytrium endobioticum.</title>
        <authorList>
            <person name="van de Vossenberg B.T.L.H."/>
            <person name="Warris S."/>
            <person name="Nguyen H.D.T."/>
            <person name="van Gent-Pelzer M.P.E."/>
            <person name="Joly D.L."/>
            <person name="van de Geest H.C."/>
            <person name="Bonants P.J.M."/>
            <person name="Smith D.S."/>
            <person name="Levesque C.A."/>
            <person name="van der Lee T.A.J."/>
        </authorList>
    </citation>
    <scope>NUCLEOTIDE SEQUENCE [LARGE SCALE GENOMIC DNA]</scope>
    <source>
        <strain evidence="8 9">JEL517</strain>
    </source>
</reference>
<comment type="caution">
    <text evidence="8">The sequence shown here is derived from an EMBL/GenBank/DDBJ whole genome shotgun (WGS) entry which is preliminary data.</text>
</comment>
<dbReference type="PANTHER" id="PTHR46041:SF2">
    <property type="entry name" value="MITOCHONDRIAL INNER MEMBRANE PROTEASE SUBUNIT 2"/>
    <property type="match status" value="1"/>
</dbReference>
<evidence type="ECO:0000256" key="2">
    <source>
        <dbReference type="ARBA" id="ARBA00022670"/>
    </source>
</evidence>
<evidence type="ECO:0000256" key="5">
    <source>
        <dbReference type="ARBA" id="ARBA00022989"/>
    </source>
</evidence>
<keyword evidence="9" id="KW-1185">Reference proteome</keyword>
<keyword evidence="2" id="KW-0645">Protease</keyword>
<dbReference type="InterPro" id="IPR019533">
    <property type="entry name" value="Peptidase_S26"/>
</dbReference>
<comment type="subcellular location">
    <subcellularLocation>
        <location evidence="1">Membrane</location>
        <topology evidence="1">Single-pass membrane protein</topology>
    </subcellularLocation>
</comment>
<dbReference type="EMBL" id="QEAO01000046">
    <property type="protein sequence ID" value="TPX31343.1"/>
    <property type="molecule type" value="Genomic_DNA"/>
</dbReference>
<dbReference type="OrthoDB" id="308440at2759"/>
<keyword evidence="4" id="KW-0378">Hydrolase</keyword>
<keyword evidence="5" id="KW-1133">Transmembrane helix</keyword>
<dbReference type="GO" id="GO:0006627">
    <property type="term" value="P:protein processing involved in protein targeting to mitochondrion"/>
    <property type="evidence" value="ECO:0007669"/>
    <property type="project" value="InterPro"/>
</dbReference>
<evidence type="ECO:0000259" key="7">
    <source>
        <dbReference type="Pfam" id="PF10502"/>
    </source>
</evidence>
<dbReference type="STRING" id="1806994.A0A507C1F8"/>
<dbReference type="Proteomes" id="UP000319731">
    <property type="component" value="Unassembled WGS sequence"/>
</dbReference>
<accession>A0A507C1F8</accession>
<dbReference type="InterPro" id="IPR036286">
    <property type="entry name" value="LexA/Signal_pep-like_sf"/>
</dbReference>
<dbReference type="SUPFAM" id="SSF51306">
    <property type="entry name" value="LexA/Signal peptidase"/>
    <property type="match status" value="1"/>
</dbReference>
<dbReference type="AlphaFoldDB" id="A0A507C1F8"/>
<dbReference type="Pfam" id="PF10502">
    <property type="entry name" value="Peptidase_S26"/>
    <property type="match status" value="1"/>
</dbReference>
<dbReference type="CDD" id="cd06530">
    <property type="entry name" value="S26_SPase_I"/>
    <property type="match status" value="1"/>
</dbReference>